<dbReference type="Proteomes" id="UP000593567">
    <property type="component" value="Unassembled WGS sequence"/>
</dbReference>
<keyword evidence="1" id="KW-1133">Transmembrane helix</keyword>
<evidence type="ECO:0000313" key="2">
    <source>
        <dbReference type="EMBL" id="KAF6029827.1"/>
    </source>
</evidence>
<protein>
    <submittedName>
        <fullName evidence="2">Uncharacterized protein</fullName>
    </submittedName>
</protein>
<keyword evidence="3" id="KW-1185">Reference proteome</keyword>
<accession>A0A7J7JV23</accession>
<comment type="caution">
    <text evidence="2">The sequence shown here is derived from an EMBL/GenBank/DDBJ whole genome shotgun (WGS) entry which is preliminary data.</text>
</comment>
<evidence type="ECO:0000256" key="1">
    <source>
        <dbReference type="SAM" id="Phobius"/>
    </source>
</evidence>
<sequence>MTFTWIENRGIYLYSLAFKTQELPCNKGEAWNKSLGHLTHIQSTFAPLCNGNTPHIKLEFDICELSGQLSVILDMCSDAVKSTGIICIVGIGIGFGLTTWIIYKIITEENKNSIKLRLRAEKLEGSHDHCHCQAYQPKDKISDSEDNDSHAETTTKFKKIPSSAMGNKTSLTISAVLE</sequence>
<feature type="transmembrane region" description="Helical" evidence="1">
    <location>
        <begin position="83"/>
        <end position="103"/>
    </location>
</feature>
<proteinExistence type="predicted"/>
<dbReference type="AlphaFoldDB" id="A0A7J7JV23"/>
<name>A0A7J7JV23_BUGNE</name>
<evidence type="ECO:0000313" key="3">
    <source>
        <dbReference type="Proteomes" id="UP000593567"/>
    </source>
</evidence>
<dbReference type="EMBL" id="VXIV02001785">
    <property type="protein sequence ID" value="KAF6029827.1"/>
    <property type="molecule type" value="Genomic_DNA"/>
</dbReference>
<organism evidence="2 3">
    <name type="scientific">Bugula neritina</name>
    <name type="common">Brown bryozoan</name>
    <name type="synonym">Sertularia neritina</name>
    <dbReference type="NCBI Taxonomy" id="10212"/>
    <lineage>
        <taxon>Eukaryota</taxon>
        <taxon>Metazoa</taxon>
        <taxon>Spiralia</taxon>
        <taxon>Lophotrochozoa</taxon>
        <taxon>Bryozoa</taxon>
        <taxon>Gymnolaemata</taxon>
        <taxon>Cheilostomatida</taxon>
        <taxon>Flustrina</taxon>
        <taxon>Buguloidea</taxon>
        <taxon>Bugulidae</taxon>
        <taxon>Bugula</taxon>
    </lineage>
</organism>
<keyword evidence="1" id="KW-0472">Membrane</keyword>
<reference evidence="2" key="1">
    <citation type="submission" date="2020-06" db="EMBL/GenBank/DDBJ databases">
        <title>Draft genome of Bugula neritina, a colonial animal packing powerful symbionts and potential medicines.</title>
        <authorList>
            <person name="Rayko M."/>
        </authorList>
    </citation>
    <scope>NUCLEOTIDE SEQUENCE [LARGE SCALE GENOMIC DNA]</scope>
    <source>
        <strain evidence="2">Kwan_BN1</strain>
    </source>
</reference>
<gene>
    <name evidence="2" type="ORF">EB796_011865</name>
</gene>
<keyword evidence="1" id="KW-0812">Transmembrane</keyword>